<dbReference type="Proteomes" id="UP000002280">
    <property type="component" value="Unplaced"/>
</dbReference>
<dbReference type="GeneTree" id="ENSGT00940000153377"/>
<dbReference type="GO" id="GO:0005794">
    <property type="term" value="C:Golgi apparatus"/>
    <property type="evidence" value="ECO:0000318"/>
    <property type="project" value="GO_Central"/>
</dbReference>
<feature type="region of interest" description="Disordered" evidence="1">
    <location>
        <begin position="153"/>
        <end position="226"/>
    </location>
</feature>
<feature type="compositionally biased region" description="Low complexity" evidence="1">
    <location>
        <begin position="90"/>
        <end position="102"/>
    </location>
</feature>
<feature type="region of interest" description="Disordered" evidence="1">
    <location>
        <begin position="59"/>
        <end position="102"/>
    </location>
</feature>
<evidence type="ECO:0000256" key="1">
    <source>
        <dbReference type="SAM" id="MobiDB-lite"/>
    </source>
</evidence>
<keyword evidence="3" id="KW-0732">Signal</keyword>
<sequence>MWAALVLLFLSSSSVAEKQTPSLGESRARVYRVITVRNQEQCRQACRDPAASSLWGDTRLGHPDLGSEKTQLGAAPAPTPPGGSGGHLLPAAPARPGSPSPTGRLFCSWSPTEPSRCVVLACPRIAGCQHAGPRGVQELLPEPALLRVRRNSLAKRRSVPSPPEEAPASSPPEEAPAGSPRKGVPTGSPPSQNVSMAAESSPTTPLFVVTSGNPPETGTTAVSASGASQGTISAASSHSSPGATLGLVQAAPTGTASAPPTPQVQGTTEKASLAAAEMTPSVPRVEAATALPTTHSQTSDRQNASGASTEVTVTGPMVVSSPAPLPTRSGVSPTSGRQTPARDGSTDAPPRPETPTPAPPTPLLPLAGTFTSASPGAPPEPAATPPRATAPKATAAPPTSEPERGLPPTMPPSPAAPPGPSRSSPTVPQASAPPGTESQYVRIATSPLSQYLVNQNLLLAVLVVGTIFFLSVLVLLAVQAYESYRKKDYTQVDYLINGMYADSDM</sequence>
<keyword evidence="2" id="KW-0812">Transmembrane</keyword>
<proteinExistence type="predicted"/>
<reference evidence="4" key="2">
    <citation type="submission" date="2025-08" db="UniProtKB">
        <authorList>
            <consortium name="Ensembl"/>
        </authorList>
    </citation>
    <scope>IDENTIFICATION</scope>
</reference>
<feature type="compositionally biased region" description="Polar residues" evidence="1">
    <location>
        <begin position="291"/>
        <end position="312"/>
    </location>
</feature>
<feature type="region of interest" description="Disordered" evidence="1">
    <location>
        <begin position="252"/>
        <end position="437"/>
    </location>
</feature>
<feature type="transmembrane region" description="Helical" evidence="2">
    <location>
        <begin position="457"/>
        <end position="478"/>
    </location>
</feature>
<feature type="signal peptide" evidence="3">
    <location>
        <begin position="1"/>
        <end position="16"/>
    </location>
</feature>
<dbReference type="Bgee" id="ENSMODG00000027757">
    <property type="expression patterns" value="Expressed in lung and 17 other cell types or tissues"/>
</dbReference>
<evidence type="ECO:0000256" key="3">
    <source>
        <dbReference type="SAM" id="SignalP"/>
    </source>
</evidence>
<feature type="compositionally biased region" description="Pro residues" evidence="1">
    <location>
        <begin position="408"/>
        <end position="420"/>
    </location>
</feature>
<dbReference type="Pfam" id="PF17823">
    <property type="entry name" value="DUF5585"/>
    <property type="match status" value="1"/>
</dbReference>
<evidence type="ECO:0000256" key="2">
    <source>
        <dbReference type="SAM" id="Phobius"/>
    </source>
</evidence>
<evidence type="ECO:0000313" key="5">
    <source>
        <dbReference type="Proteomes" id="UP000002280"/>
    </source>
</evidence>
<reference evidence="4" key="1">
    <citation type="journal article" date="2007" name="Nature">
        <title>Genome of the marsupial Monodelphis domestica reveals innovation in non-coding sequences.</title>
        <authorList>
            <person name="Mikkelsen T.S."/>
            <person name="Wakefield M.J."/>
            <person name="Aken B."/>
            <person name="Amemiya C.T."/>
            <person name="Chang J.L."/>
            <person name="Duke S."/>
            <person name="Garber M."/>
            <person name="Gentles A.J."/>
            <person name="Goodstadt L."/>
            <person name="Heger A."/>
            <person name="Jurka J."/>
            <person name="Kamal M."/>
            <person name="Mauceli E."/>
            <person name="Searle S.M."/>
            <person name="Sharpe T."/>
            <person name="Baker M.L."/>
            <person name="Batzer M.A."/>
            <person name="Benos P.V."/>
            <person name="Belov K."/>
            <person name="Clamp M."/>
            <person name="Cook A."/>
            <person name="Cuff J."/>
            <person name="Das R."/>
            <person name="Davidow L."/>
            <person name="Deakin J.E."/>
            <person name="Fazzari M.J."/>
            <person name="Glass J.L."/>
            <person name="Grabherr M."/>
            <person name="Greally J.M."/>
            <person name="Gu W."/>
            <person name="Hore T.A."/>
            <person name="Huttley G.A."/>
            <person name="Kleber M."/>
            <person name="Jirtle R.L."/>
            <person name="Koina E."/>
            <person name="Lee J.T."/>
            <person name="Mahony S."/>
            <person name="Marra M.A."/>
            <person name="Miller R.D."/>
            <person name="Nicholls R.D."/>
            <person name="Oda M."/>
            <person name="Papenfuss A.T."/>
            <person name="Parra Z.E."/>
            <person name="Pollock D.D."/>
            <person name="Ray D.A."/>
            <person name="Schein J.E."/>
            <person name="Speed T.P."/>
            <person name="Thompson K."/>
            <person name="VandeBerg J.L."/>
            <person name="Wade C.M."/>
            <person name="Walker J.A."/>
            <person name="Waters P.D."/>
            <person name="Webber C."/>
            <person name="Weidman J.R."/>
            <person name="Xie X."/>
            <person name="Zody M.C."/>
            <person name="Baldwin J."/>
            <person name="Abdouelleil A."/>
            <person name="Abdulkadir J."/>
            <person name="Abebe A."/>
            <person name="Abera B."/>
            <person name="Abreu J."/>
            <person name="Acer S.C."/>
            <person name="Aftuck L."/>
            <person name="Alexander A."/>
            <person name="An P."/>
            <person name="Anderson E."/>
            <person name="Anderson S."/>
            <person name="Arachi H."/>
            <person name="Azer M."/>
            <person name="Bachantsang P."/>
            <person name="Barry A."/>
            <person name="Bayul T."/>
            <person name="Berlin A."/>
            <person name="Bessette D."/>
            <person name="Bloom T."/>
            <person name="Bloom T."/>
            <person name="Boguslavskiy L."/>
            <person name="Bonnet C."/>
            <person name="Boukhgalter B."/>
            <person name="Bourzgui I."/>
            <person name="Brown A."/>
            <person name="Cahill P."/>
            <person name="Channer S."/>
            <person name="Cheshatsang Y."/>
            <person name="Chuda L."/>
            <person name="Citroen M."/>
            <person name="Collymore A."/>
            <person name="Cooke P."/>
            <person name="Costello M."/>
            <person name="D'Aco K."/>
            <person name="Daza R."/>
            <person name="De Haan G."/>
            <person name="DeGray S."/>
            <person name="DeMaso C."/>
            <person name="Dhargay N."/>
            <person name="Dooley K."/>
            <person name="Dooley E."/>
            <person name="Doricent M."/>
            <person name="Dorje P."/>
            <person name="Dorjee K."/>
            <person name="Dupes A."/>
            <person name="Elong R."/>
            <person name="Falk J."/>
            <person name="Farina A."/>
            <person name="Faro S."/>
            <person name="Ferguson D."/>
            <person name="Fisher S."/>
            <person name="Foley C.D."/>
            <person name="Franke A."/>
            <person name="Friedrich D."/>
            <person name="Gadbois L."/>
            <person name="Gearin G."/>
            <person name="Gearin C.R."/>
            <person name="Giannoukos G."/>
            <person name="Goode T."/>
            <person name="Graham J."/>
            <person name="Grandbois E."/>
            <person name="Grewal S."/>
            <person name="Gyaltsen K."/>
            <person name="Hafez N."/>
            <person name="Hagos B."/>
            <person name="Hall J."/>
            <person name="Henson C."/>
            <person name="Hollinger A."/>
            <person name="Honan T."/>
            <person name="Huard M.D."/>
            <person name="Hughes L."/>
            <person name="Hurhula B."/>
            <person name="Husby M.E."/>
            <person name="Kamat A."/>
            <person name="Kanga B."/>
            <person name="Kashin S."/>
            <person name="Khazanovich D."/>
            <person name="Kisner P."/>
            <person name="Lance K."/>
            <person name="Lara M."/>
            <person name="Lee W."/>
            <person name="Lennon N."/>
            <person name="Letendre F."/>
            <person name="LeVine R."/>
            <person name="Lipovsky A."/>
            <person name="Liu X."/>
            <person name="Liu J."/>
            <person name="Liu S."/>
            <person name="Lokyitsang T."/>
            <person name="Lokyitsang Y."/>
            <person name="Lubonja R."/>
            <person name="Lui A."/>
            <person name="MacDonald P."/>
            <person name="Magnisalis V."/>
            <person name="Maru K."/>
            <person name="Matthews C."/>
            <person name="McCusker W."/>
            <person name="McDonough S."/>
            <person name="Mehta T."/>
            <person name="Meldrim J."/>
            <person name="Meneus L."/>
            <person name="Mihai O."/>
            <person name="Mihalev A."/>
            <person name="Mihova T."/>
            <person name="Mittelman R."/>
            <person name="Mlenga V."/>
            <person name="Montmayeur A."/>
            <person name="Mulrain L."/>
            <person name="Navidi A."/>
            <person name="Naylor J."/>
            <person name="Negash T."/>
            <person name="Nguyen T."/>
            <person name="Nguyen N."/>
            <person name="Nicol R."/>
            <person name="Norbu C."/>
            <person name="Norbu N."/>
            <person name="Novod N."/>
            <person name="O'Neill B."/>
            <person name="Osman S."/>
            <person name="Markiewicz E."/>
            <person name="Oyono O.L."/>
            <person name="Patti C."/>
            <person name="Phunkhang P."/>
            <person name="Pierre F."/>
            <person name="Priest M."/>
            <person name="Raghuraman S."/>
            <person name="Rege F."/>
            <person name="Reyes R."/>
            <person name="Rise C."/>
            <person name="Rogov P."/>
            <person name="Ross K."/>
            <person name="Ryan E."/>
            <person name="Settipalli S."/>
            <person name="Shea T."/>
            <person name="Sherpa N."/>
            <person name="Shi L."/>
            <person name="Shih D."/>
            <person name="Sparrow T."/>
            <person name="Spaulding J."/>
            <person name="Stalker J."/>
            <person name="Stange-Thomann N."/>
            <person name="Stavropoulos S."/>
            <person name="Stone C."/>
            <person name="Strader C."/>
            <person name="Tesfaye S."/>
            <person name="Thomson T."/>
            <person name="Thoulutsang Y."/>
            <person name="Thoulutsang D."/>
            <person name="Topham K."/>
            <person name="Topping I."/>
            <person name="Tsamla T."/>
            <person name="Vassiliev H."/>
            <person name="Vo A."/>
            <person name="Wangchuk T."/>
            <person name="Wangdi T."/>
            <person name="Weiand M."/>
            <person name="Wilkinson J."/>
            <person name="Wilson A."/>
            <person name="Yadav S."/>
            <person name="Young G."/>
            <person name="Yu Q."/>
            <person name="Zembek L."/>
            <person name="Zhong D."/>
            <person name="Zimmer A."/>
            <person name="Zwirko Z."/>
            <person name="Jaffe D.B."/>
            <person name="Alvarez P."/>
            <person name="Brockman W."/>
            <person name="Butler J."/>
            <person name="Chin C."/>
            <person name="Gnerre S."/>
            <person name="MacCallum I."/>
            <person name="Graves J.A."/>
            <person name="Ponting C.P."/>
            <person name="Breen M."/>
            <person name="Samollow P.B."/>
            <person name="Lander E.S."/>
            <person name="Lindblad-Toh K."/>
        </authorList>
    </citation>
    <scope>NUCLEOTIDE SEQUENCE [LARGE SCALE GENOMIC DNA]</scope>
</reference>
<name>K7E622_MONDO</name>
<reference evidence="4" key="3">
    <citation type="submission" date="2025-09" db="UniProtKB">
        <authorList>
            <consortium name="Ensembl"/>
        </authorList>
    </citation>
    <scope>IDENTIFICATION</scope>
</reference>
<keyword evidence="2" id="KW-1133">Transmembrane helix</keyword>
<keyword evidence="2" id="KW-0472">Membrane</keyword>
<dbReference type="AlphaFoldDB" id="K7E622"/>
<feature type="compositionally biased region" description="Low complexity" evidence="1">
    <location>
        <begin position="385"/>
        <end position="398"/>
    </location>
</feature>
<feature type="chain" id="PRO_5023925378" evidence="3">
    <location>
        <begin position="17"/>
        <end position="505"/>
    </location>
</feature>
<evidence type="ECO:0000313" key="4">
    <source>
        <dbReference type="Ensembl" id="ENSMODP00000041224.2"/>
    </source>
</evidence>
<dbReference type="HOGENOM" id="CLU_046859_0_0_1"/>
<feature type="compositionally biased region" description="Polar residues" evidence="1">
    <location>
        <begin position="329"/>
        <end position="338"/>
    </location>
</feature>
<dbReference type="Ensembl" id="ENSMODT00000044333.2">
    <property type="protein sequence ID" value="ENSMODP00000041224.2"/>
    <property type="gene ID" value="ENSMODG00000027757.2"/>
</dbReference>
<feature type="compositionally biased region" description="Polar residues" evidence="1">
    <location>
        <begin position="189"/>
        <end position="226"/>
    </location>
</feature>
<dbReference type="InParanoid" id="K7E622"/>
<dbReference type="OMA" id="PEMEAMS"/>
<feature type="compositionally biased region" description="Pro residues" evidence="1">
    <location>
        <begin position="160"/>
        <end position="174"/>
    </location>
</feature>
<organism evidence="4 5">
    <name type="scientific">Monodelphis domestica</name>
    <name type="common">Gray short-tailed opossum</name>
    <dbReference type="NCBI Taxonomy" id="13616"/>
    <lineage>
        <taxon>Eukaryota</taxon>
        <taxon>Metazoa</taxon>
        <taxon>Chordata</taxon>
        <taxon>Craniata</taxon>
        <taxon>Vertebrata</taxon>
        <taxon>Euteleostomi</taxon>
        <taxon>Mammalia</taxon>
        <taxon>Metatheria</taxon>
        <taxon>Didelphimorphia</taxon>
        <taxon>Didelphidae</taxon>
        <taxon>Monodelphis</taxon>
    </lineage>
</organism>
<feature type="compositionally biased region" description="Pro residues" evidence="1">
    <location>
        <begin position="349"/>
        <end position="363"/>
    </location>
</feature>
<dbReference type="InterPro" id="IPR041056">
    <property type="entry name" value="DUF5585"/>
</dbReference>
<feature type="compositionally biased region" description="Low complexity" evidence="1">
    <location>
        <begin position="364"/>
        <end position="375"/>
    </location>
</feature>
<protein>
    <submittedName>
        <fullName evidence="4">Uncharacterized protein</fullName>
    </submittedName>
</protein>
<keyword evidence="5" id="KW-1185">Reference proteome</keyword>
<accession>K7E622</accession>
<dbReference type="eggNOG" id="ENOG502RZBP">
    <property type="taxonomic scope" value="Eukaryota"/>
</dbReference>